<name>A0A6J6GT14_9ZZZZ</name>
<dbReference type="AlphaFoldDB" id="A0A6J6GT14"/>
<dbReference type="EMBL" id="CAEZUP010000019">
    <property type="protein sequence ID" value="CAB4604246.1"/>
    <property type="molecule type" value="Genomic_DNA"/>
</dbReference>
<evidence type="ECO:0000313" key="2">
    <source>
        <dbReference type="EMBL" id="CAB4604246.1"/>
    </source>
</evidence>
<gene>
    <name evidence="2" type="ORF">UFOPK1835_00655</name>
</gene>
<organism evidence="2">
    <name type="scientific">freshwater metagenome</name>
    <dbReference type="NCBI Taxonomy" id="449393"/>
    <lineage>
        <taxon>unclassified sequences</taxon>
        <taxon>metagenomes</taxon>
        <taxon>ecological metagenomes</taxon>
    </lineage>
</organism>
<accession>A0A6J6GT14</accession>
<feature type="region of interest" description="Disordered" evidence="1">
    <location>
        <begin position="12"/>
        <end position="45"/>
    </location>
</feature>
<evidence type="ECO:0000256" key="1">
    <source>
        <dbReference type="SAM" id="MobiDB-lite"/>
    </source>
</evidence>
<proteinExistence type="predicted"/>
<reference evidence="2" key="1">
    <citation type="submission" date="2020-05" db="EMBL/GenBank/DDBJ databases">
        <authorList>
            <person name="Chiriac C."/>
            <person name="Salcher M."/>
            <person name="Ghai R."/>
            <person name="Kavagutti S V."/>
        </authorList>
    </citation>
    <scope>NUCLEOTIDE SEQUENCE</scope>
</reference>
<feature type="region of interest" description="Disordered" evidence="1">
    <location>
        <begin position="146"/>
        <end position="174"/>
    </location>
</feature>
<sequence>MDEPAALRVIEGVGRFDTDMPGLSEVESGPGVEQSPKRSAGQHLGDEIGNVTLSPVVHRHHVRMVQRRSGLRFRPESLQERRVSGESIMKHLDRDTSTQNHVVGEVNGGGCPGADGSEQPVATPEYLTDPVGGAGDGHSPRVVVGCSGFGHPGPTRSPPTPTAVRRAAGGKLSP</sequence>
<protein>
    <submittedName>
        <fullName evidence="2">Unannotated protein</fullName>
    </submittedName>
</protein>